<feature type="compositionally biased region" description="Low complexity" evidence="1">
    <location>
        <begin position="110"/>
        <end position="119"/>
    </location>
</feature>
<feature type="region of interest" description="Disordered" evidence="1">
    <location>
        <begin position="345"/>
        <end position="385"/>
    </location>
</feature>
<gene>
    <name evidence="2" type="ORF">ACHAWO_011955</name>
</gene>
<feature type="region of interest" description="Disordered" evidence="1">
    <location>
        <begin position="1"/>
        <end position="57"/>
    </location>
</feature>
<feature type="compositionally biased region" description="Basic residues" evidence="1">
    <location>
        <begin position="41"/>
        <end position="50"/>
    </location>
</feature>
<evidence type="ECO:0000256" key="1">
    <source>
        <dbReference type="SAM" id="MobiDB-lite"/>
    </source>
</evidence>
<reference evidence="2 3" key="1">
    <citation type="submission" date="2024-10" db="EMBL/GenBank/DDBJ databases">
        <title>Updated reference genomes for cyclostephanoid diatoms.</title>
        <authorList>
            <person name="Roberts W.R."/>
            <person name="Alverson A.J."/>
        </authorList>
    </citation>
    <scope>NUCLEOTIDE SEQUENCE [LARGE SCALE GENOMIC DNA]</scope>
    <source>
        <strain evidence="2 3">AJA010-31</strain>
    </source>
</reference>
<dbReference type="AlphaFoldDB" id="A0ABD3PAP0"/>
<dbReference type="Proteomes" id="UP001530400">
    <property type="component" value="Unassembled WGS sequence"/>
</dbReference>
<evidence type="ECO:0000313" key="2">
    <source>
        <dbReference type="EMBL" id="KAL3785210.1"/>
    </source>
</evidence>
<feature type="region of interest" description="Disordered" evidence="1">
    <location>
        <begin position="78"/>
        <end position="131"/>
    </location>
</feature>
<evidence type="ECO:0000313" key="3">
    <source>
        <dbReference type="Proteomes" id="UP001530400"/>
    </source>
</evidence>
<keyword evidence="3" id="KW-1185">Reference proteome</keyword>
<feature type="compositionally biased region" description="Polar residues" evidence="1">
    <location>
        <begin position="88"/>
        <end position="99"/>
    </location>
</feature>
<name>A0ABD3PAP0_9STRA</name>
<accession>A0ABD3PAP0</accession>
<feature type="compositionally biased region" description="Basic and acidic residues" evidence="1">
    <location>
        <begin position="364"/>
        <end position="378"/>
    </location>
</feature>
<proteinExistence type="predicted"/>
<sequence length="399" mass="44135">MSKSDKRQGDAISSHLSFGRTIGTSSIDTSSISSQSLSSGRRIRRFRRNTNRFGSTGRDDEVRKRYLCRLGINETSCGSNVHSDHDSITTCSRDSSYKNPVTMYGQKLPSSLCQSSESSRSSRRMSRGSTDKVLLRTSVQYTTELKFDKSDATLHNFTAPPSPPPRSDELSTAWANVLGLGEGDSQDIQGRETEPLDGAFDLFSLPSDSSLASNKRALTTAAPSTDSLTEVSSYNSNTLASSFSFKSMDRAIGEINQSNSMSLSEHSTLSNRRKVSFDSTVRATTIPARQSYSQRVRTKLWSSSEDIVNNAIRNEFEFQFDGHDWRRVREESEFISIAPSSDEKIHPAHFYGSPGSSRSMPALHSEETSSFLERKGSSSDDDESDLHFCGIFGMELNDS</sequence>
<protein>
    <submittedName>
        <fullName evidence="2">Uncharacterized protein</fullName>
    </submittedName>
</protein>
<dbReference type="EMBL" id="JALLPJ020000700">
    <property type="protein sequence ID" value="KAL3785210.1"/>
    <property type="molecule type" value="Genomic_DNA"/>
</dbReference>
<comment type="caution">
    <text evidence="2">The sequence shown here is derived from an EMBL/GenBank/DDBJ whole genome shotgun (WGS) entry which is preliminary data.</text>
</comment>
<organism evidence="2 3">
    <name type="scientific">Cyclotella atomus</name>
    <dbReference type="NCBI Taxonomy" id="382360"/>
    <lineage>
        <taxon>Eukaryota</taxon>
        <taxon>Sar</taxon>
        <taxon>Stramenopiles</taxon>
        <taxon>Ochrophyta</taxon>
        <taxon>Bacillariophyta</taxon>
        <taxon>Coscinodiscophyceae</taxon>
        <taxon>Thalassiosirophycidae</taxon>
        <taxon>Stephanodiscales</taxon>
        <taxon>Stephanodiscaceae</taxon>
        <taxon>Cyclotella</taxon>
    </lineage>
</organism>
<feature type="compositionally biased region" description="Low complexity" evidence="1">
    <location>
        <begin position="19"/>
        <end position="40"/>
    </location>
</feature>